<dbReference type="Proteomes" id="UP000887013">
    <property type="component" value="Unassembled WGS sequence"/>
</dbReference>
<dbReference type="AlphaFoldDB" id="A0A8X6IMN2"/>
<evidence type="ECO:0000313" key="1">
    <source>
        <dbReference type="EMBL" id="GFS49518.1"/>
    </source>
</evidence>
<keyword evidence="2" id="KW-1185">Reference proteome</keyword>
<organism evidence="1 2">
    <name type="scientific">Nephila pilipes</name>
    <name type="common">Giant wood spider</name>
    <name type="synonym">Nephila maculata</name>
    <dbReference type="NCBI Taxonomy" id="299642"/>
    <lineage>
        <taxon>Eukaryota</taxon>
        <taxon>Metazoa</taxon>
        <taxon>Ecdysozoa</taxon>
        <taxon>Arthropoda</taxon>
        <taxon>Chelicerata</taxon>
        <taxon>Arachnida</taxon>
        <taxon>Araneae</taxon>
        <taxon>Araneomorphae</taxon>
        <taxon>Entelegynae</taxon>
        <taxon>Araneoidea</taxon>
        <taxon>Nephilidae</taxon>
        <taxon>Nephila</taxon>
    </lineage>
</organism>
<proteinExistence type="predicted"/>
<protein>
    <submittedName>
        <fullName evidence="1">Uncharacterized protein</fullName>
    </submittedName>
</protein>
<reference evidence="1" key="1">
    <citation type="submission" date="2020-08" db="EMBL/GenBank/DDBJ databases">
        <title>Multicomponent nature underlies the extraordinary mechanical properties of spider dragline silk.</title>
        <authorList>
            <person name="Kono N."/>
            <person name="Nakamura H."/>
            <person name="Mori M."/>
            <person name="Yoshida Y."/>
            <person name="Ohtoshi R."/>
            <person name="Malay A.D."/>
            <person name="Moran D.A.P."/>
            <person name="Tomita M."/>
            <person name="Numata K."/>
            <person name="Arakawa K."/>
        </authorList>
    </citation>
    <scope>NUCLEOTIDE SEQUENCE</scope>
</reference>
<evidence type="ECO:0000313" key="2">
    <source>
        <dbReference type="Proteomes" id="UP000887013"/>
    </source>
</evidence>
<accession>A0A8X6IMN2</accession>
<gene>
    <name evidence="1" type="ORF">NPIL_411741</name>
</gene>
<dbReference type="EMBL" id="BMAW01045360">
    <property type="protein sequence ID" value="GFS49518.1"/>
    <property type="molecule type" value="Genomic_DNA"/>
</dbReference>
<comment type="caution">
    <text evidence="1">The sequence shown here is derived from an EMBL/GenBank/DDBJ whole genome shotgun (WGS) entry which is preliminary data.</text>
</comment>
<name>A0A8X6IMN2_NEPPI</name>
<sequence length="106" mass="12050">MAGIHFCRMSPKQTKLFSQSRNSSVVEATGLDRNCILERKKHSIAGDTRAETLRTYIPLRIYLTSSLRSNLKPTGLPPSSRRKAISQIRSLELQLPENLNYTLEFT</sequence>